<evidence type="ECO:0000313" key="1">
    <source>
        <dbReference type="EMBL" id="BAT14447.1"/>
    </source>
</evidence>
<dbReference type="EMBL" id="AP014967">
    <property type="protein sequence ID" value="BAT14447.1"/>
    <property type="molecule type" value="Genomic_DNA"/>
</dbReference>
<dbReference type="AlphaFoldDB" id="A0A0P0Y3A4"/>
<sequence>MLDGMTSPCRRAIRDEWRCSNTREVLLAIFRRSSSGKSSLQCRMSERFLAAYSYTRVGGLASKQIPRSLVMFLWTTGDMMTIATLLRNSSFPASYLSKYFFTATKVLSSSVPL</sequence>
<dbReference type="InParanoid" id="A0A0P0Y3A4"/>
<organism evidence="1 2">
    <name type="scientific">Oryza sativa subsp. japonica</name>
    <name type="common">Rice</name>
    <dbReference type="NCBI Taxonomy" id="39947"/>
    <lineage>
        <taxon>Eukaryota</taxon>
        <taxon>Viridiplantae</taxon>
        <taxon>Streptophyta</taxon>
        <taxon>Embryophyta</taxon>
        <taxon>Tracheophyta</taxon>
        <taxon>Spermatophyta</taxon>
        <taxon>Magnoliopsida</taxon>
        <taxon>Liliopsida</taxon>
        <taxon>Poales</taxon>
        <taxon>Poaceae</taxon>
        <taxon>BOP clade</taxon>
        <taxon>Oryzoideae</taxon>
        <taxon>Oryzeae</taxon>
        <taxon>Oryzinae</taxon>
        <taxon>Oryza</taxon>
        <taxon>Oryza sativa</taxon>
    </lineage>
</organism>
<dbReference type="PaxDb" id="39947-A0A0P0Y3A4"/>
<dbReference type="Proteomes" id="UP000059680">
    <property type="component" value="Chromosome 11"/>
</dbReference>
<reference evidence="1 2" key="3">
    <citation type="journal article" date="2013" name="Rice">
        <title>Improvement of the Oryza sativa Nipponbare reference genome using next generation sequence and optical map data.</title>
        <authorList>
            <person name="Kawahara Y."/>
            <person name="de la Bastide M."/>
            <person name="Hamilton J.P."/>
            <person name="Kanamori H."/>
            <person name="McCombie W.R."/>
            <person name="Ouyang S."/>
            <person name="Schwartz D.C."/>
            <person name="Tanaka T."/>
            <person name="Wu J."/>
            <person name="Zhou S."/>
            <person name="Childs K.L."/>
            <person name="Davidson R.M."/>
            <person name="Lin H."/>
            <person name="Quesada-Ocampo L."/>
            <person name="Vaillancourt B."/>
            <person name="Sakai H."/>
            <person name="Lee S.S."/>
            <person name="Kim J."/>
            <person name="Numa H."/>
            <person name="Itoh T."/>
            <person name="Buell C.R."/>
            <person name="Matsumoto T."/>
        </authorList>
    </citation>
    <scope>NUCLEOTIDE SEQUENCE [LARGE SCALE GENOMIC DNA]</scope>
    <source>
        <strain evidence="2">cv. Nipponbare</strain>
    </source>
</reference>
<evidence type="ECO:0000313" key="2">
    <source>
        <dbReference type="Proteomes" id="UP000059680"/>
    </source>
</evidence>
<reference evidence="2" key="1">
    <citation type="journal article" date="2005" name="Nature">
        <title>The map-based sequence of the rice genome.</title>
        <authorList>
            <consortium name="International rice genome sequencing project (IRGSP)"/>
            <person name="Matsumoto T."/>
            <person name="Wu J."/>
            <person name="Kanamori H."/>
            <person name="Katayose Y."/>
            <person name="Fujisawa M."/>
            <person name="Namiki N."/>
            <person name="Mizuno H."/>
            <person name="Yamamoto K."/>
            <person name="Antonio B.A."/>
            <person name="Baba T."/>
            <person name="Sakata K."/>
            <person name="Nagamura Y."/>
            <person name="Aoki H."/>
            <person name="Arikawa K."/>
            <person name="Arita K."/>
            <person name="Bito T."/>
            <person name="Chiden Y."/>
            <person name="Fujitsuka N."/>
            <person name="Fukunaka R."/>
            <person name="Hamada M."/>
            <person name="Harada C."/>
            <person name="Hayashi A."/>
            <person name="Hijishita S."/>
            <person name="Honda M."/>
            <person name="Hosokawa S."/>
            <person name="Ichikawa Y."/>
            <person name="Idonuma A."/>
            <person name="Iijima M."/>
            <person name="Ikeda M."/>
            <person name="Ikeno M."/>
            <person name="Ito K."/>
            <person name="Ito S."/>
            <person name="Ito T."/>
            <person name="Ito Y."/>
            <person name="Ito Y."/>
            <person name="Iwabuchi A."/>
            <person name="Kamiya K."/>
            <person name="Karasawa W."/>
            <person name="Kurita K."/>
            <person name="Katagiri S."/>
            <person name="Kikuta A."/>
            <person name="Kobayashi H."/>
            <person name="Kobayashi N."/>
            <person name="Machita K."/>
            <person name="Maehara T."/>
            <person name="Masukawa M."/>
            <person name="Mizubayashi T."/>
            <person name="Mukai Y."/>
            <person name="Nagasaki H."/>
            <person name="Nagata Y."/>
            <person name="Naito S."/>
            <person name="Nakashima M."/>
            <person name="Nakama Y."/>
            <person name="Nakamichi Y."/>
            <person name="Nakamura M."/>
            <person name="Meguro A."/>
            <person name="Negishi M."/>
            <person name="Ohta I."/>
            <person name="Ohta T."/>
            <person name="Okamoto M."/>
            <person name="Ono N."/>
            <person name="Saji S."/>
            <person name="Sakaguchi M."/>
            <person name="Sakai K."/>
            <person name="Shibata M."/>
            <person name="Shimokawa T."/>
            <person name="Song J."/>
            <person name="Takazaki Y."/>
            <person name="Terasawa K."/>
            <person name="Tsugane M."/>
            <person name="Tsuji K."/>
            <person name="Ueda S."/>
            <person name="Waki K."/>
            <person name="Yamagata H."/>
            <person name="Yamamoto M."/>
            <person name="Yamamoto S."/>
            <person name="Yamane H."/>
            <person name="Yoshiki S."/>
            <person name="Yoshihara R."/>
            <person name="Yukawa K."/>
            <person name="Zhong H."/>
            <person name="Yano M."/>
            <person name="Yuan Q."/>
            <person name="Ouyang S."/>
            <person name="Liu J."/>
            <person name="Jones K.M."/>
            <person name="Gansberger K."/>
            <person name="Moffat K."/>
            <person name="Hill J."/>
            <person name="Bera J."/>
            <person name="Fadrosh D."/>
            <person name="Jin S."/>
            <person name="Johri S."/>
            <person name="Kim M."/>
            <person name="Overton L."/>
            <person name="Reardon M."/>
            <person name="Tsitrin T."/>
            <person name="Vuong H."/>
            <person name="Weaver B."/>
            <person name="Ciecko A."/>
            <person name="Tallon L."/>
            <person name="Jackson J."/>
            <person name="Pai G."/>
            <person name="Aken S.V."/>
            <person name="Utterback T."/>
            <person name="Reidmuller S."/>
            <person name="Feldblyum T."/>
            <person name="Hsiao J."/>
            <person name="Zismann V."/>
            <person name="Iobst S."/>
            <person name="de Vazeille A.R."/>
            <person name="Buell C.R."/>
            <person name="Ying K."/>
            <person name="Li Y."/>
            <person name="Lu T."/>
            <person name="Huang Y."/>
            <person name="Zhao Q."/>
            <person name="Feng Q."/>
            <person name="Zhang L."/>
            <person name="Zhu J."/>
            <person name="Weng Q."/>
            <person name="Mu J."/>
            <person name="Lu Y."/>
            <person name="Fan D."/>
            <person name="Liu Y."/>
            <person name="Guan J."/>
            <person name="Zhang Y."/>
            <person name="Yu S."/>
            <person name="Liu X."/>
            <person name="Zhang Y."/>
            <person name="Hong G."/>
            <person name="Han B."/>
            <person name="Choisne N."/>
            <person name="Demange N."/>
            <person name="Orjeda G."/>
            <person name="Samain S."/>
            <person name="Cattolico L."/>
            <person name="Pelletier E."/>
            <person name="Couloux A."/>
            <person name="Segurens B."/>
            <person name="Wincker P."/>
            <person name="D'Hont A."/>
            <person name="Scarpelli C."/>
            <person name="Weissenbach J."/>
            <person name="Salanoubat M."/>
            <person name="Quetier F."/>
            <person name="Yu Y."/>
            <person name="Kim H.R."/>
            <person name="Rambo T."/>
            <person name="Currie J."/>
            <person name="Collura K."/>
            <person name="Luo M."/>
            <person name="Yang T."/>
            <person name="Ammiraju J.S.S."/>
            <person name="Engler F."/>
            <person name="Soderlund C."/>
            <person name="Wing R.A."/>
            <person name="Palmer L.E."/>
            <person name="de la Bastide M."/>
            <person name="Spiegel L."/>
            <person name="Nascimento L."/>
            <person name="Zutavern T."/>
            <person name="O'Shaughnessy A."/>
            <person name="Dike S."/>
            <person name="Dedhia N."/>
            <person name="Preston R."/>
            <person name="Balija V."/>
            <person name="McCombie W.R."/>
            <person name="Chow T."/>
            <person name="Chen H."/>
            <person name="Chung M."/>
            <person name="Chen C."/>
            <person name="Shaw J."/>
            <person name="Wu H."/>
            <person name="Hsiao K."/>
            <person name="Chao Y."/>
            <person name="Chu M."/>
            <person name="Cheng C."/>
            <person name="Hour A."/>
            <person name="Lee P."/>
            <person name="Lin S."/>
            <person name="Lin Y."/>
            <person name="Liou J."/>
            <person name="Liu S."/>
            <person name="Hsing Y."/>
            <person name="Raghuvanshi S."/>
            <person name="Mohanty A."/>
            <person name="Bharti A.K."/>
            <person name="Gaur A."/>
            <person name="Gupta V."/>
            <person name="Kumar D."/>
            <person name="Ravi V."/>
            <person name="Vij S."/>
            <person name="Kapur A."/>
            <person name="Khurana P."/>
            <person name="Khurana P."/>
            <person name="Khurana J.P."/>
            <person name="Tyagi A.K."/>
            <person name="Gaikwad K."/>
            <person name="Singh A."/>
            <person name="Dalal V."/>
            <person name="Srivastava S."/>
            <person name="Dixit A."/>
            <person name="Pal A.K."/>
            <person name="Ghazi I.A."/>
            <person name="Yadav M."/>
            <person name="Pandit A."/>
            <person name="Bhargava A."/>
            <person name="Sureshbabu K."/>
            <person name="Batra K."/>
            <person name="Sharma T.R."/>
            <person name="Mohapatra T."/>
            <person name="Singh N.K."/>
            <person name="Messing J."/>
            <person name="Nelson A.B."/>
            <person name="Fuks G."/>
            <person name="Kavchok S."/>
            <person name="Keizer G."/>
            <person name="Linton E."/>
            <person name="Llaca V."/>
            <person name="Song R."/>
            <person name="Tanyolac B."/>
            <person name="Young S."/>
            <person name="Ho-Il K."/>
            <person name="Hahn J.H."/>
            <person name="Sangsakoo G."/>
            <person name="Vanavichit A."/>
            <person name="de Mattos Luiz.A.T."/>
            <person name="Zimmer P.D."/>
            <person name="Malone G."/>
            <person name="Dellagostin O."/>
            <person name="de Oliveira A.C."/>
            <person name="Bevan M."/>
            <person name="Bancroft I."/>
            <person name="Minx P."/>
            <person name="Cordum H."/>
            <person name="Wilson R."/>
            <person name="Cheng Z."/>
            <person name="Jin W."/>
            <person name="Jiang J."/>
            <person name="Leong S.A."/>
            <person name="Iwama H."/>
            <person name="Gojobori T."/>
            <person name="Itoh T."/>
            <person name="Niimura Y."/>
            <person name="Fujii Y."/>
            <person name="Habara T."/>
            <person name="Sakai H."/>
            <person name="Sato Y."/>
            <person name="Wilson G."/>
            <person name="Kumar K."/>
            <person name="McCouch S."/>
            <person name="Juretic N."/>
            <person name="Hoen D."/>
            <person name="Wright S."/>
            <person name="Bruskiewich R."/>
            <person name="Bureau T."/>
            <person name="Miyao A."/>
            <person name="Hirochika H."/>
            <person name="Nishikawa T."/>
            <person name="Kadowaki K."/>
            <person name="Sugiura M."/>
            <person name="Burr B."/>
            <person name="Sasaki T."/>
        </authorList>
    </citation>
    <scope>NUCLEOTIDE SEQUENCE [LARGE SCALE GENOMIC DNA]</scope>
    <source>
        <strain evidence="2">cv. Nipponbare</strain>
    </source>
</reference>
<name>A0A0P0Y3A4_ORYSJ</name>
<accession>A0A0P0Y3A4</accession>
<proteinExistence type="predicted"/>
<keyword evidence="2" id="KW-1185">Reference proteome</keyword>
<reference evidence="1 2" key="2">
    <citation type="journal article" date="2013" name="Plant Cell Physiol.">
        <title>Rice Annotation Project Database (RAP-DB): an integrative and interactive database for rice genomics.</title>
        <authorList>
            <person name="Sakai H."/>
            <person name="Lee S.S."/>
            <person name="Tanaka T."/>
            <person name="Numa H."/>
            <person name="Kim J."/>
            <person name="Kawahara Y."/>
            <person name="Wakimoto H."/>
            <person name="Yang C.C."/>
            <person name="Iwamoto M."/>
            <person name="Abe T."/>
            <person name="Yamada Y."/>
            <person name="Muto A."/>
            <person name="Inokuchi H."/>
            <person name="Ikemura T."/>
            <person name="Matsumoto T."/>
            <person name="Sasaki T."/>
            <person name="Itoh T."/>
        </authorList>
    </citation>
    <scope>NUCLEOTIDE SEQUENCE [LARGE SCALE GENOMIC DNA]</scope>
    <source>
        <strain evidence="2">cv. Nipponbare</strain>
    </source>
</reference>
<dbReference type="Gramene" id="Os11t0556433-00">
    <property type="protein sequence ID" value="Os11t0556433-00"/>
    <property type="gene ID" value="Os11g0556433"/>
</dbReference>
<gene>
    <name evidence="1" type="ordered locus">Os11g0556433</name>
    <name evidence="1" type="ORF">OSNPB_110556433</name>
</gene>
<protein>
    <submittedName>
        <fullName evidence="1">Os11g0556433 protein</fullName>
    </submittedName>
</protein>